<evidence type="ECO:0000259" key="1">
    <source>
        <dbReference type="Pfam" id="PF00483"/>
    </source>
</evidence>
<dbReference type="PANTHER" id="PTHR22572">
    <property type="entry name" value="SUGAR-1-PHOSPHATE GUANYL TRANSFERASE"/>
    <property type="match status" value="1"/>
</dbReference>
<proteinExistence type="predicted"/>
<gene>
    <name evidence="2" type="primary">gcd1</name>
    <name evidence="2" type="ORF">GCM10017056_52690</name>
</gene>
<organism evidence="2 3">
    <name type="scientific">Seohaeicola zhoushanensis</name>
    <dbReference type="NCBI Taxonomy" id="1569283"/>
    <lineage>
        <taxon>Bacteria</taxon>
        <taxon>Pseudomonadati</taxon>
        <taxon>Pseudomonadota</taxon>
        <taxon>Alphaproteobacteria</taxon>
        <taxon>Rhodobacterales</taxon>
        <taxon>Roseobacteraceae</taxon>
        <taxon>Seohaeicola</taxon>
    </lineage>
</organism>
<protein>
    <submittedName>
        <fullName evidence="2">Mannose-1-phosphate guanylyltransferase</fullName>
    </submittedName>
</protein>
<dbReference type="InterPro" id="IPR050486">
    <property type="entry name" value="Mannose-1P_guanyltransferase"/>
</dbReference>
<accession>A0A8J3H4A0</accession>
<dbReference type="Gene3D" id="3.90.550.10">
    <property type="entry name" value="Spore Coat Polysaccharide Biosynthesis Protein SpsA, Chain A"/>
    <property type="match status" value="1"/>
</dbReference>
<reference evidence="2" key="2">
    <citation type="submission" date="2020-09" db="EMBL/GenBank/DDBJ databases">
        <authorList>
            <person name="Sun Q."/>
            <person name="Kim S."/>
        </authorList>
    </citation>
    <scope>NUCLEOTIDE SEQUENCE</scope>
    <source>
        <strain evidence="2">KCTC 42650</strain>
    </source>
</reference>
<dbReference type="Proteomes" id="UP000626220">
    <property type="component" value="Unassembled WGS sequence"/>
</dbReference>
<evidence type="ECO:0000313" key="2">
    <source>
        <dbReference type="EMBL" id="GHF75754.1"/>
    </source>
</evidence>
<dbReference type="InterPro" id="IPR005835">
    <property type="entry name" value="NTP_transferase_dom"/>
</dbReference>
<dbReference type="GO" id="GO:0016779">
    <property type="term" value="F:nucleotidyltransferase activity"/>
    <property type="evidence" value="ECO:0007669"/>
    <property type="project" value="UniProtKB-KW"/>
</dbReference>
<dbReference type="EMBL" id="BNCJ01000048">
    <property type="protein sequence ID" value="GHF75754.1"/>
    <property type="molecule type" value="Genomic_DNA"/>
</dbReference>
<feature type="domain" description="Nucleotidyl transferase" evidence="1">
    <location>
        <begin position="5"/>
        <end position="231"/>
    </location>
</feature>
<dbReference type="SUPFAM" id="SSF53448">
    <property type="entry name" value="Nucleotide-diphospho-sugar transferases"/>
    <property type="match status" value="1"/>
</dbReference>
<keyword evidence="3" id="KW-1185">Reference proteome</keyword>
<sequence>MRRAKALLLAGGLGTRLKPLTDTMPKCLVRVAGRPILDYWMEALDRAGIGQALLNTHHHAEQVRAYIGAVNARGGVQLTEAHEPELLGSAGTVHANRGWAEDADEILVIYADNLSDIDLGALLAFHRGHSDPMTMALFRAEHPEKCGIAELDGAGRITSFVEKPEKPVSNLANAGLYVLDAAAWREIADMEAFDFGFDVIPRFVGRMRGFAHQGYHRDIGTPEALAAANADAPGLRAP</sequence>
<keyword evidence="2" id="KW-0808">Transferase</keyword>
<name>A0A8J3H4A0_9RHOB</name>
<comment type="caution">
    <text evidence="2">The sequence shown here is derived from an EMBL/GenBank/DDBJ whole genome shotgun (WGS) entry which is preliminary data.</text>
</comment>
<dbReference type="CDD" id="cd04181">
    <property type="entry name" value="NTP_transferase"/>
    <property type="match status" value="1"/>
</dbReference>
<reference evidence="2" key="1">
    <citation type="journal article" date="2014" name="Int. J. Syst. Evol. Microbiol.">
        <title>Complete genome sequence of Corynebacterium casei LMG S-19264T (=DSM 44701T), isolated from a smear-ripened cheese.</title>
        <authorList>
            <consortium name="US DOE Joint Genome Institute (JGI-PGF)"/>
            <person name="Walter F."/>
            <person name="Albersmeier A."/>
            <person name="Kalinowski J."/>
            <person name="Ruckert C."/>
        </authorList>
    </citation>
    <scope>NUCLEOTIDE SEQUENCE</scope>
    <source>
        <strain evidence="2">KCTC 42650</strain>
    </source>
</reference>
<dbReference type="RefSeq" id="WP_189683115.1">
    <property type="nucleotide sequence ID" value="NZ_BNCJ01000048.1"/>
</dbReference>
<dbReference type="InterPro" id="IPR029044">
    <property type="entry name" value="Nucleotide-diphossugar_trans"/>
</dbReference>
<keyword evidence="2" id="KW-0548">Nucleotidyltransferase</keyword>
<dbReference type="Pfam" id="PF00483">
    <property type="entry name" value="NTP_transferase"/>
    <property type="match status" value="1"/>
</dbReference>
<dbReference type="AlphaFoldDB" id="A0A8J3H4A0"/>
<evidence type="ECO:0000313" key="3">
    <source>
        <dbReference type="Proteomes" id="UP000626220"/>
    </source>
</evidence>